<dbReference type="Proteomes" id="UP000239772">
    <property type="component" value="Unassembled WGS sequence"/>
</dbReference>
<evidence type="ECO:0000256" key="3">
    <source>
        <dbReference type="ARBA" id="ARBA00005709"/>
    </source>
</evidence>
<gene>
    <name evidence="6" type="ORF">SLNSH_10440</name>
</gene>
<dbReference type="Pfam" id="PF00669">
    <property type="entry name" value="Flagellin_N"/>
    <property type="match status" value="1"/>
</dbReference>
<dbReference type="RefSeq" id="WP_106336762.1">
    <property type="nucleotide sequence ID" value="NZ_PVZS01000009.1"/>
</dbReference>
<dbReference type="PANTHER" id="PTHR42792">
    <property type="entry name" value="FLAGELLIN"/>
    <property type="match status" value="1"/>
</dbReference>
<evidence type="ECO:0000313" key="6">
    <source>
        <dbReference type="EMBL" id="PSC05220.1"/>
    </source>
</evidence>
<evidence type="ECO:0000256" key="4">
    <source>
        <dbReference type="ARBA" id="ARBA00023143"/>
    </source>
</evidence>
<dbReference type="EMBL" id="PVZS01000009">
    <property type="protein sequence ID" value="PSC05220.1"/>
    <property type="molecule type" value="Genomic_DNA"/>
</dbReference>
<dbReference type="PANTHER" id="PTHR42792:SF2">
    <property type="entry name" value="FLAGELLIN"/>
    <property type="match status" value="1"/>
</dbReference>
<reference evidence="7" key="1">
    <citation type="submission" date="2018-03" db="EMBL/GenBank/DDBJ databases">
        <authorList>
            <person name="Sun L."/>
            <person name="Liu H."/>
            <person name="Chen W."/>
            <person name="Huang K."/>
            <person name="Liu W."/>
            <person name="Gao X."/>
        </authorList>
    </citation>
    <scope>NUCLEOTIDE SEQUENCE [LARGE SCALE GENOMIC DNA]</scope>
    <source>
        <strain evidence="7">SH9</strain>
    </source>
</reference>
<evidence type="ECO:0000259" key="5">
    <source>
        <dbReference type="Pfam" id="PF00669"/>
    </source>
</evidence>
<dbReference type="InterPro" id="IPR001492">
    <property type="entry name" value="Flagellin"/>
</dbReference>
<protein>
    <recommendedName>
        <fullName evidence="5">Flagellin N-terminal domain-containing protein</fullName>
    </recommendedName>
</protein>
<dbReference type="GO" id="GO:0005198">
    <property type="term" value="F:structural molecule activity"/>
    <property type="evidence" value="ECO:0007669"/>
    <property type="project" value="UniProtKB-UniRule"/>
</dbReference>
<comment type="caution">
    <text evidence="6">The sequence shown here is derived from an EMBL/GenBank/DDBJ whole genome shotgun (WGS) entry which is preliminary data.</text>
</comment>
<organism evidence="6 7">
    <name type="scientific">Alsobacter soli</name>
    <dbReference type="NCBI Taxonomy" id="2109933"/>
    <lineage>
        <taxon>Bacteria</taxon>
        <taxon>Pseudomonadati</taxon>
        <taxon>Pseudomonadota</taxon>
        <taxon>Alphaproteobacteria</taxon>
        <taxon>Hyphomicrobiales</taxon>
        <taxon>Alsobacteraceae</taxon>
        <taxon>Alsobacter</taxon>
    </lineage>
</organism>
<feature type="domain" description="Flagellin N-terminal" evidence="5">
    <location>
        <begin position="12"/>
        <end position="89"/>
    </location>
</feature>
<evidence type="ECO:0000313" key="7">
    <source>
        <dbReference type="Proteomes" id="UP000239772"/>
    </source>
</evidence>
<name>A0A2T1HUE9_9HYPH</name>
<sequence>MSAIISSQMRTNLANLLKVTDEMGATQQRVSTGKKVSSAADDPAAYYRAQGLGDRATRLENVNQNLSLAMSNISTADKAMSVMTKNLNAQLSLMTDALSASPGAPASAASPTGVAVYAGGTAASLVTATATDGLRFQNGDQITFTITAADGTTRTGYFQAATTPASPNGSGLATGTPPTPSFYQFNTVADLKAGLQNVLGLASIDLKVTAGNKLNVQLTDPTSSLSIQQITDAGGAGAGVTADLSQIFGPGSSMTYGTAGQAVTYQPKPATTNDASLAQRKAAAVSFRTMLNQIDKLARDGAYPGFPNLLTGGVMKVDLNEQSTSAESVALAQKLDLPTLGFDWDDVAKTSADVAGDFATDAELSAAIGKIKSAIQSVGNQQQSLGSQSAMLNTRLGFNKDMVSALNAGSDLITAADMTAEAAALASQQTLQSFASNNLSITKAAEQSLLQFLR</sequence>
<accession>A0A2T1HUE9</accession>
<evidence type="ECO:0000256" key="1">
    <source>
        <dbReference type="ARBA" id="ARBA00004365"/>
    </source>
</evidence>
<comment type="subcellular location">
    <subcellularLocation>
        <location evidence="1">Bacterial flagellum</location>
    </subcellularLocation>
    <subcellularLocation>
        <location evidence="2">Secreted</location>
    </subcellularLocation>
</comment>
<keyword evidence="4" id="KW-0975">Bacterial flagellum</keyword>
<dbReference type="OrthoDB" id="9808068at2"/>
<dbReference type="GO" id="GO:0009288">
    <property type="term" value="C:bacterial-type flagellum"/>
    <property type="evidence" value="ECO:0007669"/>
    <property type="project" value="UniProtKB-SubCell"/>
</dbReference>
<proteinExistence type="inferred from homology"/>
<dbReference type="SUPFAM" id="SSF64518">
    <property type="entry name" value="Phase 1 flagellin"/>
    <property type="match status" value="1"/>
</dbReference>
<keyword evidence="7" id="KW-1185">Reference proteome</keyword>
<comment type="similarity">
    <text evidence="3">Belongs to the bacterial flagellin family.</text>
</comment>
<dbReference type="AlphaFoldDB" id="A0A2T1HUE9"/>
<dbReference type="InterPro" id="IPR001029">
    <property type="entry name" value="Flagellin_N"/>
</dbReference>
<dbReference type="GO" id="GO:0005576">
    <property type="term" value="C:extracellular region"/>
    <property type="evidence" value="ECO:0007669"/>
    <property type="project" value="UniProtKB-SubCell"/>
</dbReference>
<dbReference type="Gene3D" id="1.20.1330.10">
    <property type="entry name" value="f41 fragment of flagellin, N-terminal domain"/>
    <property type="match status" value="1"/>
</dbReference>
<evidence type="ECO:0000256" key="2">
    <source>
        <dbReference type="ARBA" id="ARBA00004613"/>
    </source>
</evidence>